<name>A0A972FC65_9RHOO</name>
<keyword evidence="2" id="KW-1185">Reference proteome</keyword>
<dbReference type="AlphaFoldDB" id="A0A972FC65"/>
<evidence type="ECO:0008006" key="3">
    <source>
        <dbReference type="Google" id="ProtNLM"/>
    </source>
</evidence>
<dbReference type="EMBL" id="WTVM01000026">
    <property type="protein sequence ID" value="NMG02567.1"/>
    <property type="molecule type" value="Genomic_DNA"/>
</dbReference>
<protein>
    <recommendedName>
        <fullName evidence="3">Lipoprotein SmpA/OmlA domain-containing protein</fullName>
    </recommendedName>
</protein>
<reference evidence="1" key="1">
    <citation type="submission" date="2019-12" db="EMBL/GenBank/DDBJ databases">
        <title>Comparative genomics gives insights into the taxonomy of the Azoarcus-Aromatoleum group and reveals separate origins of nif in the plant-associated Azoarcus and non-plant-associated Aromatoleum sub-groups.</title>
        <authorList>
            <person name="Lafos M."/>
            <person name="Maluk M."/>
            <person name="Batista M."/>
            <person name="Junghare M."/>
            <person name="Carmona M."/>
            <person name="Faoro H."/>
            <person name="Cruz L.M."/>
            <person name="Battistoni F."/>
            <person name="De Souza E."/>
            <person name="Pedrosa F."/>
            <person name="Chen W.-M."/>
            <person name="Poole P.S."/>
            <person name="Dixon R.A."/>
            <person name="James E.K."/>
        </authorList>
    </citation>
    <scope>NUCLEOTIDE SEQUENCE</scope>
    <source>
        <strain evidence="1">NSC3</strain>
    </source>
</reference>
<sequence length="99" mass="11596">MIEVDTEGRIVGHHDALTRDNLQRVREGMTLEAVQRLLGQHRRVTRYRLSGEEVWDWNVENVDPGVIATYFNVHFVDHRVVRTSFSYEYPNANDGERAQ</sequence>
<proteinExistence type="predicted"/>
<dbReference type="RefSeq" id="WP_168987352.1">
    <property type="nucleotide sequence ID" value="NZ_CAWPHM010000188.1"/>
</dbReference>
<accession>A0A972FC65</accession>
<organism evidence="1 2">
    <name type="scientific">Azoarcus taiwanensis</name>
    <dbReference type="NCBI Taxonomy" id="666964"/>
    <lineage>
        <taxon>Bacteria</taxon>
        <taxon>Pseudomonadati</taxon>
        <taxon>Pseudomonadota</taxon>
        <taxon>Betaproteobacteria</taxon>
        <taxon>Rhodocyclales</taxon>
        <taxon>Zoogloeaceae</taxon>
        <taxon>Azoarcus</taxon>
    </lineage>
</organism>
<comment type="caution">
    <text evidence="1">The sequence shown here is derived from an EMBL/GenBank/DDBJ whole genome shotgun (WGS) entry which is preliminary data.</text>
</comment>
<evidence type="ECO:0000313" key="2">
    <source>
        <dbReference type="Proteomes" id="UP000599523"/>
    </source>
</evidence>
<dbReference type="Proteomes" id="UP000599523">
    <property type="component" value="Unassembled WGS sequence"/>
</dbReference>
<gene>
    <name evidence="1" type="ORF">GPA21_06240</name>
</gene>
<evidence type="ECO:0000313" key="1">
    <source>
        <dbReference type="EMBL" id="NMG02567.1"/>
    </source>
</evidence>